<organism evidence="1 4">
    <name type="scientific">Neoroseomonas oryzicola</name>
    <dbReference type="NCBI Taxonomy" id="535904"/>
    <lineage>
        <taxon>Bacteria</taxon>
        <taxon>Pseudomonadati</taxon>
        <taxon>Pseudomonadota</taxon>
        <taxon>Alphaproteobacteria</taxon>
        <taxon>Acetobacterales</taxon>
        <taxon>Acetobacteraceae</taxon>
        <taxon>Neoroseomonas</taxon>
    </lineage>
</organism>
<evidence type="ECO:0000313" key="1">
    <source>
        <dbReference type="EMBL" id="MBR0657776.1"/>
    </source>
</evidence>
<dbReference type="EMBL" id="JAAEDK010000002">
    <property type="protein sequence ID" value="MBR0657776.1"/>
    <property type="molecule type" value="Genomic_DNA"/>
</dbReference>
<proteinExistence type="predicted"/>
<sequence>MEVHIAPGQAPRLTAVEDLKRFSVVAAADPAALAELSLDGVLAFEGQDHAWVSVDWLLAASGQSGSEAWRAGFDAMRAFAAKHGWTRDDPPAIRGHVVWQGAPPS</sequence>
<reference evidence="1" key="3">
    <citation type="journal article" date="2021" name="Syst. Appl. Microbiol.">
        <title>Roseomonas hellenica sp. nov., isolated from roots of wild-growing Alkanna tinctoria.</title>
        <authorList>
            <person name="Rat A."/>
            <person name="Naranjo H.D."/>
            <person name="Lebbe L."/>
            <person name="Cnockaert M."/>
            <person name="Krigas N."/>
            <person name="Grigoriadou K."/>
            <person name="Maloupa E."/>
            <person name="Willems A."/>
        </authorList>
    </citation>
    <scope>NUCLEOTIDE SEQUENCE</scope>
    <source>
        <strain evidence="1">LMG 31161</strain>
    </source>
</reference>
<evidence type="ECO:0000313" key="4">
    <source>
        <dbReference type="Proteomes" id="UP001138708"/>
    </source>
</evidence>
<name>A0A9X9WBR6_9PROT</name>
<dbReference type="Proteomes" id="UP000746741">
    <property type="component" value="Unassembled WGS sequence"/>
</dbReference>
<reference evidence="2 3" key="2">
    <citation type="submission" date="2020-02" db="EMBL/GenBank/DDBJ databases">
        <authorList>
            <person name="Sun Q."/>
            <person name="Inoue M."/>
        </authorList>
    </citation>
    <scope>NUCLEOTIDE SEQUENCE [LARGE SCALE GENOMIC DNA]</scope>
    <source>
        <strain evidence="2 3">KCTC 22478</strain>
    </source>
</reference>
<keyword evidence="3" id="KW-1185">Reference proteome</keyword>
<dbReference type="EMBL" id="JAAVUP010000004">
    <property type="protein sequence ID" value="NKE18656.1"/>
    <property type="molecule type" value="Genomic_DNA"/>
</dbReference>
<accession>A0A9X9WBR6</accession>
<protein>
    <submittedName>
        <fullName evidence="1">Uncharacterized protein</fullName>
    </submittedName>
</protein>
<dbReference type="Proteomes" id="UP001138708">
    <property type="component" value="Unassembled WGS sequence"/>
</dbReference>
<gene>
    <name evidence="2" type="ORF">GWK15_17010</name>
    <name evidence="1" type="ORF">GXW75_00835</name>
</gene>
<evidence type="ECO:0000313" key="3">
    <source>
        <dbReference type="Proteomes" id="UP000746741"/>
    </source>
</evidence>
<comment type="caution">
    <text evidence="1">The sequence shown here is derived from an EMBL/GenBank/DDBJ whole genome shotgun (WGS) entry which is preliminary data.</text>
</comment>
<evidence type="ECO:0000313" key="2">
    <source>
        <dbReference type="EMBL" id="NKE18656.1"/>
    </source>
</evidence>
<reference evidence="1" key="1">
    <citation type="submission" date="2020-01" db="EMBL/GenBank/DDBJ databases">
        <authorList>
            <person name="Rat A."/>
        </authorList>
    </citation>
    <scope>NUCLEOTIDE SEQUENCE</scope>
    <source>
        <strain evidence="1">LMG 31161</strain>
    </source>
</reference>
<dbReference type="RefSeq" id="WP_168042537.1">
    <property type="nucleotide sequence ID" value="NZ_JAAEDK010000002.1"/>
</dbReference>
<dbReference type="AlphaFoldDB" id="A0A9X9WBR6"/>